<dbReference type="Gene3D" id="3.30.450.70">
    <property type="match status" value="1"/>
</dbReference>
<dbReference type="Pfam" id="PF04628">
    <property type="entry name" value="Sedlin_N"/>
    <property type="match status" value="1"/>
</dbReference>
<reference evidence="1" key="1">
    <citation type="submission" date="2020-06" db="EMBL/GenBank/DDBJ databases">
        <authorList>
            <consortium name="Plant Systems Biology data submission"/>
        </authorList>
    </citation>
    <scope>NUCLEOTIDE SEQUENCE</scope>
    <source>
        <strain evidence="1">D6</strain>
    </source>
</reference>
<name>A0A9N8HA26_9STRA</name>
<dbReference type="InterPro" id="IPR011012">
    <property type="entry name" value="Longin-like_dom_sf"/>
</dbReference>
<dbReference type="GO" id="GO:0005737">
    <property type="term" value="C:cytoplasm"/>
    <property type="evidence" value="ECO:0007669"/>
    <property type="project" value="GOC"/>
</dbReference>
<dbReference type="PANTHER" id="PTHR12403">
    <property type="entry name" value="TRAFFICKING PROTEIN PARTICLE COMPLEX SUBUNIT 2"/>
    <property type="match status" value="1"/>
</dbReference>
<accession>A0A9N8HA26</accession>
<sequence>MTSAAAPNQSLFLVIVGKNEPLYEAEFLKRGAAPSSDAVTRQNYFVLHSGLDLVENVAWTTNQMFLKVVDKVNHQQVSTFLTAGNIKFMLLHGGKNEDSIKNFFQEVYELYVKVSMNPFYRYDTPITSSSFDARVRAVARRYLL</sequence>
<dbReference type="EMBL" id="CAICTM010000226">
    <property type="protein sequence ID" value="CAB9505317.1"/>
    <property type="molecule type" value="Genomic_DNA"/>
</dbReference>
<evidence type="ECO:0000313" key="1">
    <source>
        <dbReference type="EMBL" id="CAB9505317.1"/>
    </source>
</evidence>
<dbReference type="GO" id="GO:0006888">
    <property type="term" value="P:endoplasmic reticulum to Golgi vesicle-mediated transport"/>
    <property type="evidence" value="ECO:0007669"/>
    <property type="project" value="InterPro"/>
</dbReference>
<dbReference type="OrthoDB" id="10252102at2759"/>
<gene>
    <name evidence="1" type="ORF">SEMRO_227_G092340.1</name>
</gene>
<dbReference type="Proteomes" id="UP001153069">
    <property type="component" value="Unassembled WGS sequence"/>
</dbReference>
<dbReference type="InterPro" id="IPR006722">
    <property type="entry name" value="Sedlin"/>
</dbReference>
<dbReference type="CDD" id="cd14825">
    <property type="entry name" value="TRAPPC2_sedlin"/>
    <property type="match status" value="1"/>
</dbReference>
<evidence type="ECO:0000313" key="2">
    <source>
        <dbReference type="Proteomes" id="UP001153069"/>
    </source>
</evidence>
<comment type="caution">
    <text evidence="1">The sequence shown here is derived from an EMBL/GenBank/DDBJ whole genome shotgun (WGS) entry which is preliminary data.</text>
</comment>
<keyword evidence="2" id="KW-1185">Reference proteome</keyword>
<dbReference type="AlphaFoldDB" id="A0A9N8HA26"/>
<organism evidence="1 2">
    <name type="scientific">Seminavis robusta</name>
    <dbReference type="NCBI Taxonomy" id="568900"/>
    <lineage>
        <taxon>Eukaryota</taxon>
        <taxon>Sar</taxon>
        <taxon>Stramenopiles</taxon>
        <taxon>Ochrophyta</taxon>
        <taxon>Bacillariophyta</taxon>
        <taxon>Bacillariophyceae</taxon>
        <taxon>Bacillariophycidae</taxon>
        <taxon>Naviculales</taxon>
        <taxon>Naviculaceae</taxon>
        <taxon>Seminavis</taxon>
    </lineage>
</organism>
<proteinExistence type="predicted"/>
<protein>
    <submittedName>
        <fullName evidence="1">Protein particle complex subunit 2</fullName>
    </submittedName>
</protein>
<dbReference type="SUPFAM" id="SSF64356">
    <property type="entry name" value="SNARE-like"/>
    <property type="match status" value="1"/>
</dbReference>